<reference evidence="2 3" key="1">
    <citation type="journal article" date="2015" name="Sci. Rep.">
        <title>The power of single molecule real-time sequencing technology in the de novo assembly of a eukaryotic genome.</title>
        <authorList>
            <person name="Sakai H."/>
            <person name="Naito K."/>
            <person name="Ogiso-Tanaka E."/>
            <person name="Takahashi Y."/>
            <person name="Iseki K."/>
            <person name="Muto C."/>
            <person name="Satou K."/>
            <person name="Teruya K."/>
            <person name="Shiroma A."/>
            <person name="Shimoji M."/>
            <person name="Hirano T."/>
            <person name="Itoh T."/>
            <person name="Kaga A."/>
            <person name="Tomooka N."/>
        </authorList>
    </citation>
    <scope>NUCLEOTIDE SEQUENCE [LARGE SCALE GENOMIC DNA]</scope>
    <source>
        <strain evidence="3">cv. Shumari</strain>
    </source>
</reference>
<organism evidence="2 3">
    <name type="scientific">Vigna angularis var. angularis</name>
    <dbReference type="NCBI Taxonomy" id="157739"/>
    <lineage>
        <taxon>Eukaryota</taxon>
        <taxon>Viridiplantae</taxon>
        <taxon>Streptophyta</taxon>
        <taxon>Embryophyta</taxon>
        <taxon>Tracheophyta</taxon>
        <taxon>Spermatophyta</taxon>
        <taxon>Magnoliopsida</taxon>
        <taxon>eudicotyledons</taxon>
        <taxon>Gunneridae</taxon>
        <taxon>Pentapetalae</taxon>
        <taxon>rosids</taxon>
        <taxon>fabids</taxon>
        <taxon>Fabales</taxon>
        <taxon>Fabaceae</taxon>
        <taxon>Papilionoideae</taxon>
        <taxon>50 kb inversion clade</taxon>
        <taxon>NPAAA clade</taxon>
        <taxon>indigoferoid/millettioid clade</taxon>
        <taxon>Phaseoleae</taxon>
        <taxon>Vigna</taxon>
    </lineage>
</organism>
<dbReference type="Proteomes" id="UP000291084">
    <property type="component" value="Chromosome 8"/>
</dbReference>
<keyword evidence="3" id="KW-1185">Reference proteome</keyword>
<accession>A0A0S3SMN1</accession>
<feature type="region of interest" description="Disordered" evidence="1">
    <location>
        <begin position="1"/>
        <end position="28"/>
    </location>
</feature>
<evidence type="ECO:0000256" key="1">
    <source>
        <dbReference type="SAM" id="MobiDB-lite"/>
    </source>
</evidence>
<dbReference type="EMBL" id="AP015041">
    <property type="protein sequence ID" value="BAT94011.1"/>
    <property type="molecule type" value="Genomic_DNA"/>
</dbReference>
<evidence type="ECO:0000313" key="3">
    <source>
        <dbReference type="Proteomes" id="UP000291084"/>
    </source>
</evidence>
<evidence type="ECO:0000313" key="2">
    <source>
        <dbReference type="EMBL" id="BAT94011.1"/>
    </source>
</evidence>
<protein>
    <submittedName>
        <fullName evidence="2">Uncharacterized protein</fullName>
    </submittedName>
</protein>
<proteinExistence type="predicted"/>
<gene>
    <name evidence="2" type="primary">Vigan.08G057700</name>
    <name evidence="2" type="ORF">VIGAN_08057700</name>
</gene>
<name>A0A0S3SMN1_PHAAN</name>
<dbReference type="AlphaFoldDB" id="A0A0S3SMN1"/>
<sequence>MAVGVNNEVGENFEGPSSTKQNLPVGHEGTIGTHSHVTIGVHRVALALPRRNLESDHRCQFQAEHHATVSPVVLELRPTITTNGQRGATKFTVHLRRVLGLLIKRKE</sequence>